<dbReference type="AlphaFoldDB" id="A0A518BHD9"/>
<dbReference type="InterPro" id="IPR046879">
    <property type="entry name" value="KANL3/Tex30_Abhydrolase"/>
</dbReference>
<evidence type="ECO:0000313" key="2">
    <source>
        <dbReference type="EMBL" id="QDU66402.1"/>
    </source>
</evidence>
<protein>
    <submittedName>
        <fullName evidence="2">Alpha/beta hydrolase family protein</fullName>
    </submittedName>
</protein>
<proteinExistence type="predicted"/>
<evidence type="ECO:0000313" key="3">
    <source>
        <dbReference type="Proteomes" id="UP000316921"/>
    </source>
</evidence>
<dbReference type="Pfam" id="PF20408">
    <property type="entry name" value="Abhydrolase_11"/>
    <property type="match status" value="1"/>
</dbReference>
<accession>A0A518BHD9</accession>
<organism evidence="2 3">
    <name type="scientific">Engelhardtia mirabilis</name>
    <dbReference type="NCBI Taxonomy" id="2528011"/>
    <lineage>
        <taxon>Bacteria</taxon>
        <taxon>Pseudomonadati</taxon>
        <taxon>Planctomycetota</taxon>
        <taxon>Planctomycetia</taxon>
        <taxon>Planctomycetia incertae sedis</taxon>
        <taxon>Engelhardtia</taxon>
    </lineage>
</organism>
<dbReference type="KEGG" id="pbap:Pla133_14730"/>
<reference evidence="2 3" key="1">
    <citation type="submission" date="2019-02" db="EMBL/GenBank/DDBJ databases">
        <title>Deep-cultivation of Planctomycetes and their phenomic and genomic characterization uncovers novel biology.</title>
        <authorList>
            <person name="Wiegand S."/>
            <person name="Jogler M."/>
            <person name="Boedeker C."/>
            <person name="Pinto D."/>
            <person name="Vollmers J."/>
            <person name="Rivas-Marin E."/>
            <person name="Kohn T."/>
            <person name="Peeters S.H."/>
            <person name="Heuer A."/>
            <person name="Rast P."/>
            <person name="Oberbeckmann S."/>
            <person name="Bunk B."/>
            <person name="Jeske O."/>
            <person name="Meyerdierks A."/>
            <person name="Storesund J.E."/>
            <person name="Kallscheuer N."/>
            <person name="Luecker S."/>
            <person name="Lage O.M."/>
            <person name="Pohl T."/>
            <person name="Merkel B.J."/>
            <person name="Hornburger P."/>
            <person name="Mueller R.-W."/>
            <person name="Bruemmer F."/>
            <person name="Labrenz M."/>
            <person name="Spormann A.M."/>
            <person name="Op den Camp H."/>
            <person name="Overmann J."/>
            <person name="Amann R."/>
            <person name="Jetten M.S.M."/>
            <person name="Mascher T."/>
            <person name="Medema M.H."/>
            <person name="Devos D.P."/>
            <person name="Kaster A.-K."/>
            <person name="Ovreas L."/>
            <person name="Rohde M."/>
            <person name="Galperin M.Y."/>
            <person name="Jogler C."/>
        </authorList>
    </citation>
    <scope>NUCLEOTIDE SEQUENCE [LARGE SCALE GENOMIC DNA]</scope>
    <source>
        <strain evidence="2 3">Pla133</strain>
    </source>
</reference>
<dbReference type="EMBL" id="CP036287">
    <property type="protein sequence ID" value="QDU66402.1"/>
    <property type="molecule type" value="Genomic_DNA"/>
</dbReference>
<dbReference type="GO" id="GO:0016787">
    <property type="term" value="F:hydrolase activity"/>
    <property type="evidence" value="ECO:0007669"/>
    <property type="project" value="UniProtKB-KW"/>
</dbReference>
<keyword evidence="2" id="KW-0378">Hydrolase</keyword>
<sequence length="230" mass="25095">MAREELTIRVEQDPPGEVRAALDVEDDAGGPVVLLAHGAGLPHDAPFMERVAVGLASRGLPTLRFDYPYATRMHREGRRFPPNPMAKLLVAHGQVLAFLRERFPDRAVVLAGKSMGGRASSLLAAAGEECLGCAFLGYPLHPPRKPDKLRVDHFGELAVPCLFLQGDRDPLAGLELLREHLPSIPGPVTLEVIEGGDHSFELPKRMGRTPEAVQDELAERIARWVGLQSD</sequence>
<dbReference type="RefSeq" id="WP_145064223.1">
    <property type="nucleotide sequence ID" value="NZ_CP036287.1"/>
</dbReference>
<evidence type="ECO:0000259" key="1">
    <source>
        <dbReference type="Pfam" id="PF20408"/>
    </source>
</evidence>
<name>A0A518BHD9_9BACT</name>
<dbReference type="InterPro" id="IPR029058">
    <property type="entry name" value="AB_hydrolase_fold"/>
</dbReference>
<dbReference type="PANTHER" id="PTHR13136:SF11">
    <property type="entry name" value="TESTIS-EXPRESSED PROTEIN 30"/>
    <property type="match status" value="1"/>
</dbReference>
<dbReference type="InterPro" id="IPR026555">
    <property type="entry name" value="NSL3/Tex30"/>
</dbReference>
<dbReference type="Proteomes" id="UP000316921">
    <property type="component" value="Chromosome"/>
</dbReference>
<feature type="domain" description="KANL3/Tex30 alpha/beta hydrolase-like" evidence="1">
    <location>
        <begin position="32"/>
        <end position="225"/>
    </location>
</feature>
<dbReference type="Gene3D" id="3.40.50.1820">
    <property type="entry name" value="alpha/beta hydrolase"/>
    <property type="match status" value="1"/>
</dbReference>
<gene>
    <name evidence="2" type="ORF">Pla133_14730</name>
</gene>
<dbReference type="SUPFAM" id="SSF53474">
    <property type="entry name" value="alpha/beta-Hydrolases"/>
    <property type="match status" value="1"/>
</dbReference>
<dbReference type="PANTHER" id="PTHR13136">
    <property type="entry name" value="TESTIS DEVELOPMENT PROTEIN PRTD"/>
    <property type="match status" value="1"/>
</dbReference>
<keyword evidence="3" id="KW-1185">Reference proteome</keyword>